<proteinExistence type="predicted"/>
<sequence length="134" mass="15122">MKLYTVLLVSFLIAAKCDEYKRPAMPAGKFTPAMNYKEASPKCGKDCPGIWKVQESGKEPQRKKLTKEQCEEERELLKCLKNDPNCEKIQTSAQKKYIKSHDFIKVCKGLRVSAIDLAVLSLLIFLSVLVANVL</sequence>
<evidence type="ECO:0000256" key="1">
    <source>
        <dbReference type="SAM" id="Phobius"/>
    </source>
</evidence>
<feature type="signal peptide" evidence="2">
    <location>
        <begin position="1"/>
        <end position="17"/>
    </location>
</feature>
<protein>
    <submittedName>
        <fullName evidence="3">Uncharacterized protein</fullName>
    </submittedName>
</protein>
<evidence type="ECO:0000313" key="4">
    <source>
        <dbReference type="Proteomes" id="UP001201812"/>
    </source>
</evidence>
<feature type="chain" id="PRO_5042257280" evidence="2">
    <location>
        <begin position="18"/>
        <end position="134"/>
    </location>
</feature>
<keyword evidence="2" id="KW-0732">Signal</keyword>
<reference evidence="3" key="1">
    <citation type="submission" date="2022-01" db="EMBL/GenBank/DDBJ databases">
        <title>Genome Sequence Resource for Two Populations of Ditylenchus destructor, the Migratory Endoparasitic Phytonematode.</title>
        <authorList>
            <person name="Zhang H."/>
            <person name="Lin R."/>
            <person name="Xie B."/>
        </authorList>
    </citation>
    <scope>NUCLEOTIDE SEQUENCE</scope>
    <source>
        <strain evidence="3">BazhouSP</strain>
    </source>
</reference>
<dbReference type="Proteomes" id="UP001201812">
    <property type="component" value="Unassembled WGS sequence"/>
</dbReference>
<keyword evidence="1" id="KW-0812">Transmembrane</keyword>
<name>A0AAD4MNS6_9BILA</name>
<feature type="transmembrane region" description="Helical" evidence="1">
    <location>
        <begin position="114"/>
        <end position="133"/>
    </location>
</feature>
<evidence type="ECO:0000256" key="2">
    <source>
        <dbReference type="SAM" id="SignalP"/>
    </source>
</evidence>
<accession>A0AAD4MNS6</accession>
<gene>
    <name evidence="3" type="ORF">DdX_16900</name>
</gene>
<keyword evidence="1" id="KW-1133">Transmembrane helix</keyword>
<dbReference type="AlphaFoldDB" id="A0AAD4MNS6"/>
<evidence type="ECO:0000313" key="3">
    <source>
        <dbReference type="EMBL" id="KAI1700140.1"/>
    </source>
</evidence>
<keyword evidence="1" id="KW-0472">Membrane</keyword>
<comment type="caution">
    <text evidence="3">The sequence shown here is derived from an EMBL/GenBank/DDBJ whole genome shotgun (WGS) entry which is preliminary data.</text>
</comment>
<dbReference type="EMBL" id="JAKKPZ010000155">
    <property type="protein sequence ID" value="KAI1700140.1"/>
    <property type="molecule type" value="Genomic_DNA"/>
</dbReference>
<organism evidence="3 4">
    <name type="scientific">Ditylenchus destructor</name>
    <dbReference type="NCBI Taxonomy" id="166010"/>
    <lineage>
        <taxon>Eukaryota</taxon>
        <taxon>Metazoa</taxon>
        <taxon>Ecdysozoa</taxon>
        <taxon>Nematoda</taxon>
        <taxon>Chromadorea</taxon>
        <taxon>Rhabditida</taxon>
        <taxon>Tylenchina</taxon>
        <taxon>Tylenchomorpha</taxon>
        <taxon>Sphaerularioidea</taxon>
        <taxon>Anguinidae</taxon>
        <taxon>Anguininae</taxon>
        <taxon>Ditylenchus</taxon>
    </lineage>
</organism>
<keyword evidence="4" id="KW-1185">Reference proteome</keyword>